<dbReference type="PANTHER" id="PTHR22789:SF0">
    <property type="entry name" value="3-OXO-TETRONATE 4-PHOSPHATE DECARBOXYLASE-RELATED"/>
    <property type="match status" value="1"/>
</dbReference>
<dbReference type="SUPFAM" id="SSF53639">
    <property type="entry name" value="AraD/HMP-PK domain-like"/>
    <property type="match status" value="1"/>
</dbReference>
<dbReference type="PANTHER" id="PTHR22789">
    <property type="entry name" value="FUCULOSE PHOSPHATE ALDOLASE"/>
    <property type="match status" value="1"/>
</dbReference>
<protein>
    <submittedName>
        <fullName evidence="4">Class II aldolase/adducin family protein</fullName>
    </submittedName>
</protein>
<dbReference type="Pfam" id="PF00596">
    <property type="entry name" value="Aldolase_II"/>
    <property type="match status" value="1"/>
</dbReference>
<proteinExistence type="predicted"/>
<keyword evidence="2" id="KW-0456">Lyase</keyword>
<dbReference type="RefSeq" id="WP_342070620.1">
    <property type="nucleotide sequence ID" value="NZ_CP151762.1"/>
</dbReference>
<dbReference type="GO" id="GO:0046872">
    <property type="term" value="F:metal ion binding"/>
    <property type="evidence" value="ECO:0007669"/>
    <property type="project" value="UniProtKB-KW"/>
</dbReference>
<dbReference type="GO" id="GO:0016832">
    <property type="term" value="F:aldehyde-lyase activity"/>
    <property type="evidence" value="ECO:0007669"/>
    <property type="project" value="TreeGrafter"/>
</dbReference>
<accession>A0AAN0M3I8</accession>
<dbReference type="Proteomes" id="UP001451782">
    <property type="component" value="Chromosome"/>
</dbReference>
<evidence type="ECO:0000256" key="2">
    <source>
        <dbReference type="ARBA" id="ARBA00023239"/>
    </source>
</evidence>
<dbReference type="InterPro" id="IPR001303">
    <property type="entry name" value="Aldolase_II/adducin_N"/>
</dbReference>
<evidence type="ECO:0000313" key="5">
    <source>
        <dbReference type="Proteomes" id="UP001451782"/>
    </source>
</evidence>
<dbReference type="SMART" id="SM01007">
    <property type="entry name" value="Aldolase_II"/>
    <property type="match status" value="1"/>
</dbReference>
<dbReference type="AlphaFoldDB" id="A0AAN0M3I8"/>
<dbReference type="KEGG" id="yag:AABB28_02820"/>
<dbReference type="InterPro" id="IPR036409">
    <property type="entry name" value="Aldolase_II/adducin_N_sf"/>
</dbReference>
<reference evidence="4 5" key="1">
    <citation type="submission" date="2024-04" db="EMBL/GenBank/DDBJ databases">
        <title>Phylogenomic analyses of a clade within the roseobacter group suggest taxonomic reassignments of species of the genera Aestuariivita, Citreicella, Loktanella, Nautella, Pelagibaca, Ruegeria, Thalassobius, Thiobacimonas and Tropicibacter, and the proposal o.</title>
        <authorList>
            <person name="Jeon C.O."/>
        </authorList>
    </citation>
    <scope>NUCLEOTIDE SEQUENCE [LARGE SCALE GENOMIC DNA]</scope>
    <source>
        <strain evidence="4 5">G8-12</strain>
    </source>
</reference>
<evidence type="ECO:0000313" key="4">
    <source>
        <dbReference type="EMBL" id="WZU64254.1"/>
    </source>
</evidence>
<keyword evidence="1" id="KW-0479">Metal-binding</keyword>
<feature type="domain" description="Class II aldolase/adducin N-terminal" evidence="3">
    <location>
        <begin position="10"/>
        <end position="196"/>
    </location>
</feature>
<dbReference type="Gene3D" id="3.40.225.10">
    <property type="entry name" value="Class II aldolase/adducin N-terminal domain"/>
    <property type="match status" value="1"/>
</dbReference>
<name>A0AAN0M3I8_9RHOB</name>
<dbReference type="GO" id="GO:0019323">
    <property type="term" value="P:pentose catabolic process"/>
    <property type="evidence" value="ECO:0007669"/>
    <property type="project" value="TreeGrafter"/>
</dbReference>
<keyword evidence="5" id="KW-1185">Reference proteome</keyword>
<dbReference type="InterPro" id="IPR050197">
    <property type="entry name" value="Aldolase_class_II_sugar_metab"/>
</dbReference>
<organism evidence="4 5">
    <name type="scientific">Yoonia algicola</name>
    <dbReference type="NCBI Taxonomy" id="3137368"/>
    <lineage>
        <taxon>Bacteria</taxon>
        <taxon>Pseudomonadati</taxon>
        <taxon>Pseudomonadota</taxon>
        <taxon>Alphaproteobacteria</taxon>
        <taxon>Rhodobacterales</taxon>
        <taxon>Paracoccaceae</taxon>
        <taxon>Yoonia</taxon>
    </lineage>
</organism>
<evidence type="ECO:0000256" key="1">
    <source>
        <dbReference type="ARBA" id="ARBA00022723"/>
    </source>
</evidence>
<dbReference type="GO" id="GO:0005829">
    <property type="term" value="C:cytosol"/>
    <property type="evidence" value="ECO:0007669"/>
    <property type="project" value="TreeGrafter"/>
</dbReference>
<sequence length="323" mass="34439">MVAQECPADVRGPISADVRQDPLRVQGPGGNTSIKDGDIMWIKASGTELADAETKDIFVPVSRPQAMAEALGHAGNGSCKTTVLDPANKLRPSIETTFHAALDWPVVAHTHSVATLVHVISDAGREAAKEKLAGLPVAFVPYAKPGLPLTQEILRKATPATQIFVLENHGLVICGTNVAKAAALTEEVEARLQMPSITPAKVLPTQPPPEGRIWAHESWIAQDTRAMSLATAGSYYPDHVVFLGPALPKSDIDHSRPAILVPGEGIALRADATSSQCAMLTCLSDILCRLPPSWEPRAISAQAEAELLNWDAEKYRQALAARS</sequence>
<dbReference type="EMBL" id="CP151762">
    <property type="protein sequence ID" value="WZU64254.1"/>
    <property type="molecule type" value="Genomic_DNA"/>
</dbReference>
<gene>
    <name evidence="4" type="ORF">AABB28_02820</name>
</gene>
<evidence type="ECO:0000259" key="3">
    <source>
        <dbReference type="SMART" id="SM01007"/>
    </source>
</evidence>